<dbReference type="CTD" id="8580645"/>
<dbReference type="HOGENOM" id="CLU_960544_0_0_1"/>
<organism evidence="2 3">
    <name type="scientific">Caenorhabditis briggsae</name>
    <dbReference type="NCBI Taxonomy" id="6238"/>
    <lineage>
        <taxon>Eukaryota</taxon>
        <taxon>Metazoa</taxon>
        <taxon>Ecdysozoa</taxon>
        <taxon>Nematoda</taxon>
        <taxon>Chromadorea</taxon>
        <taxon>Rhabditida</taxon>
        <taxon>Rhabditina</taxon>
        <taxon>Rhabditomorpha</taxon>
        <taxon>Rhabditoidea</taxon>
        <taxon>Rhabditidae</taxon>
        <taxon>Peloderinae</taxon>
        <taxon>Caenorhabditis</taxon>
    </lineage>
</organism>
<dbReference type="GeneID" id="8580645"/>
<dbReference type="OMA" id="LWCNFVI"/>
<gene>
    <name evidence="2 4" type="ORF">CBG23702</name>
    <name evidence="2" type="ORF">CBG_23702</name>
</gene>
<dbReference type="RefSeq" id="XP_002638648.1">
    <property type="nucleotide sequence ID" value="XM_002638602.1"/>
</dbReference>
<dbReference type="EMBL" id="HE601102">
    <property type="protein sequence ID" value="CAP20483.1"/>
    <property type="molecule type" value="Genomic_DNA"/>
</dbReference>
<dbReference type="WormBase" id="CBG23702">
    <property type="protein sequence ID" value="CBP13188"/>
    <property type="gene ID" value="WBGene00041986"/>
</dbReference>
<feature type="region of interest" description="Disordered" evidence="1">
    <location>
        <begin position="85"/>
        <end position="138"/>
    </location>
</feature>
<dbReference type="AlphaFoldDB" id="A8WJ39"/>
<feature type="compositionally biased region" description="Acidic residues" evidence="1">
    <location>
        <begin position="91"/>
        <end position="123"/>
    </location>
</feature>
<evidence type="ECO:0000313" key="2">
    <source>
        <dbReference type="EMBL" id="CAP20483.1"/>
    </source>
</evidence>
<protein>
    <submittedName>
        <fullName evidence="2">Protein CBG23702</fullName>
    </submittedName>
</protein>
<accession>A8WJ39</accession>
<proteinExistence type="predicted"/>
<dbReference type="eggNOG" id="ENOG502TH62">
    <property type="taxonomic scope" value="Eukaryota"/>
</dbReference>
<reference evidence="2 3" key="2">
    <citation type="journal article" date="2011" name="PLoS Genet.">
        <title>Caenorhabditis briggsae recombinant inbred line genotypes reveal inter-strain incompatibility and the evolution of recombination.</title>
        <authorList>
            <person name="Ross J.A."/>
            <person name="Koboldt D.C."/>
            <person name="Staisch J.E."/>
            <person name="Chamberlin H.M."/>
            <person name="Gupta B.P."/>
            <person name="Miller R.D."/>
            <person name="Baird S.E."/>
            <person name="Haag E.S."/>
        </authorList>
    </citation>
    <scope>NUCLEOTIDE SEQUENCE [LARGE SCALE GENOMIC DNA]</scope>
    <source>
        <strain evidence="2 3">AF16</strain>
    </source>
</reference>
<evidence type="ECO:0000313" key="3">
    <source>
        <dbReference type="Proteomes" id="UP000008549"/>
    </source>
</evidence>
<dbReference type="KEGG" id="cbr:CBG_23702"/>
<evidence type="ECO:0000256" key="1">
    <source>
        <dbReference type="SAM" id="MobiDB-lite"/>
    </source>
</evidence>
<evidence type="ECO:0000313" key="4">
    <source>
        <dbReference type="WormBase" id="CBG23702"/>
    </source>
</evidence>
<name>A8WJ39_CAEBR</name>
<dbReference type="InParanoid" id="A8WJ39"/>
<keyword evidence="3" id="KW-1185">Reference proteome</keyword>
<sequence>MKALQELRSKMTRKEIKTLRDSLGKQGISWEHHLHAMQSENDCKILQLDCFSLKPDSEHESGVPDANGWYVGFGVQYNGVGVAGAAGETSSESEDPEDVADEDDEESSGFDSDPTTETDDDVAGDASRFGSDDDSDKGQIMYGLDEEFYVTRGLKPVTVRLQDTGIDQNFTPGEFVTTARFEVESRRHTDNEEDEDAKNEYADYQALGDVEGDVFVVTHSEDPEEPLDTNTISSGLWCNFVIAPQGLEPPKKLEIPAEKLKTIPLDDEKLAQISAAMADFKLPTPPGWEGVSDKKLLDFINSRV</sequence>
<dbReference type="Proteomes" id="UP000008549">
    <property type="component" value="Unassembled WGS sequence"/>
</dbReference>
<reference evidence="2 3" key="1">
    <citation type="journal article" date="2003" name="PLoS Biol.">
        <title>The genome sequence of Caenorhabditis briggsae: a platform for comparative genomics.</title>
        <authorList>
            <person name="Stein L.D."/>
            <person name="Bao Z."/>
            <person name="Blasiar D."/>
            <person name="Blumenthal T."/>
            <person name="Brent M.R."/>
            <person name="Chen N."/>
            <person name="Chinwalla A."/>
            <person name="Clarke L."/>
            <person name="Clee C."/>
            <person name="Coghlan A."/>
            <person name="Coulson A."/>
            <person name="D'Eustachio P."/>
            <person name="Fitch D.H."/>
            <person name="Fulton L.A."/>
            <person name="Fulton R.E."/>
            <person name="Griffiths-Jones S."/>
            <person name="Harris T.W."/>
            <person name="Hillier L.W."/>
            <person name="Kamath R."/>
            <person name="Kuwabara P.E."/>
            <person name="Mardis E.R."/>
            <person name="Marra M.A."/>
            <person name="Miner T.L."/>
            <person name="Minx P."/>
            <person name="Mullikin J.C."/>
            <person name="Plumb R.W."/>
            <person name="Rogers J."/>
            <person name="Schein J.E."/>
            <person name="Sohrmann M."/>
            <person name="Spieth J."/>
            <person name="Stajich J.E."/>
            <person name="Wei C."/>
            <person name="Willey D."/>
            <person name="Wilson R.K."/>
            <person name="Durbin R."/>
            <person name="Waterston R.H."/>
        </authorList>
    </citation>
    <scope>NUCLEOTIDE SEQUENCE [LARGE SCALE GENOMIC DNA]</scope>
    <source>
        <strain evidence="2 3">AF16</strain>
    </source>
</reference>
<dbReference type="FunCoup" id="A8WJ39">
    <property type="interactions" value="1416"/>
</dbReference>